<evidence type="ECO:0000313" key="14">
    <source>
        <dbReference type="EMBL" id="AQS84028.1"/>
    </source>
</evidence>
<dbReference type="Gene3D" id="3.30.300.30">
    <property type="match status" value="1"/>
</dbReference>
<dbReference type="GO" id="GO:0009431">
    <property type="term" value="C:bacterial-type flagellum basal body, MS ring"/>
    <property type="evidence" value="ECO:0007669"/>
    <property type="project" value="InterPro"/>
</dbReference>
<feature type="region of interest" description="Disordered" evidence="10">
    <location>
        <begin position="465"/>
        <end position="515"/>
    </location>
</feature>
<evidence type="ECO:0000256" key="6">
    <source>
        <dbReference type="ARBA" id="ARBA00022989"/>
    </source>
</evidence>
<evidence type="ECO:0000256" key="1">
    <source>
        <dbReference type="ARBA" id="ARBA00004117"/>
    </source>
</evidence>
<evidence type="ECO:0000256" key="9">
    <source>
        <dbReference type="PIRNR" id="PIRNR004862"/>
    </source>
</evidence>
<dbReference type="PIRSF" id="PIRSF004862">
    <property type="entry name" value="FliF"/>
    <property type="match status" value="1"/>
</dbReference>
<dbReference type="KEGG" id="aace:A0U92_03740"/>
<dbReference type="Proteomes" id="UP000188937">
    <property type="component" value="Chromosome"/>
</dbReference>
<evidence type="ECO:0000256" key="4">
    <source>
        <dbReference type="ARBA" id="ARBA00022475"/>
    </source>
</evidence>
<dbReference type="PANTHER" id="PTHR30046:SF0">
    <property type="entry name" value="FLAGELLAR M-RING PROTEIN"/>
    <property type="match status" value="1"/>
</dbReference>
<dbReference type="GO" id="GO:0071973">
    <property type="term" value="P:bacterial-type flagellum-dependent cell motility"/>
    <property type="evidence" value="ECO:0007669"/>
    <property type="project" value="InterPro"/>
</dbReference>
<protein>
    <recommendedName>
        <fullName evidence="9">Flagellar M-ring protein</fullName>
    </recommendedName>
</protein>
<evidence type="ECO:0000256" key="2">
    <source>
        <dbReference type="ARBA" id="ARBA00004651"/>
    </source>
</evidence>
<dbReference type="OrthoDB" id="9807026at2"/>
<gene>
    <name evidence="14" type="ORF">A0U92_03740</name>
</gene>
<dbReference type="InterPro" id="IPR043427">
    <property type="entry name" value="YscJ/FliF"/>
</dbReference>
<dbReference type="InterPro" id="IPR000067">
    <property type="entry name" value="FlgMring_FliF"/>
</dbReference>
<dbReference type="InterPro" id="IPR045851">
    <property type="entry name" value="AMP-bd_C_sf"/>
</dbReference>
<feature type="domain" description="Flagellar M-ring C-terminal" evidence="13">
    <location>
        <begin position="246"/>
        <end position="405"/>
    </location>
</feature>
<keyword evidence="5 11" id="KW-0812">Transmembrane</keyword>
<comment type="subcellular location">
    <subcellularLocation>
        <location evidence="1 9">Bacterial flagellum basal body</location>
    </subcellularLocation>
    <subcellularLocation>
        <location evidence="2">Cell membrane</location>
        <topology evidence="2">Multi-pass membrane protein</topology>
    </subcellularLocation>
</comment>
<reference evidence="14 15" key="1">
    <citation type="submission" date="2016-03" db="EMBL/GenBank/DDBJ databases">
        <title>Acetic acid bacteria sequencing.</title>
        <authorList>
            <person name="Brandt J."/>
            <person name="Jakob F."/>
            <person name="Vogel R.F."/>
        </authorList>
    </citation>
    <scope>NUCLEOTIDE SEQUENCE [LARGE SCALE GENOMIC DNA]</scope>
    <source>
        <strain evidence="14 15">TMW2.1153</strain>
    </source>
</reference>
<dbReference type="AlphaFoldDB" id="A0A1U9KE45"/>
<evidence type="ECO:0000259" key="12">
    <source>
        <dbReference type="Pfam" id="PF01514"/>
    </source>
</evidence>
<evidence type="ECO:0000259" key="13">
    <source>
        <dbReference type="Pfam" id="PF08345"/>
    </source>
</evidence>
<dbReference type="NCBIfam" id="TIGR00206">
    <property type="entry name" value="fliF"/>
    <property type="match status" value="1"/>
</dbReference>
<keyword evidence="14" id="KW-0969">Cilium</keyword>
<dbReference type="InterPro" id="IPR013556">
    <property type="entry name" value="Flag_M-ring_C"/>
</dbReference>
<dbReference type="PANTHER" id="PTHR30046">
    <property type="entry name" value="FLAGELLAR M-RING PROTEIN"/>
    <property type="match status" value="1"/>
</dbReference>
<feature type="domain" description="Flagellar M-ring N-terminal" evidence="12">
    <location>
        <begin position="42"/>
        <end position="212"/>
    </location>
</feature>
<evidence type="ECO:0000256" key="11">
    <source>
        <dbReference type="SAM" id="Phobius"/>
    </source>
</evidence>
<organism evidence="14 15">
    <name type="scientific">Acetobacter aceti</name>
    <dbReference type="NCBI Taxonomy" id="435"/>
    <lineage>
        <taxon>Bacteria</taxon>
        <taxon>Pseudomonadati</taxon>
        <taxon>Pseudomonadota</taxon>
        <taxon>Alphaproteobacteria</taxon>
        <taxon>Acetobacterales</taxon>
        <taxon>Acetobacteraceae</taxon>
        <taxon>Acetobacter</taxon>
        <taxon>Acetobacter subgen. Acetobacter</taxon>
    </lineage>
</organism>
<evidence type="ECO:0000256" key="10">
    <source>
        <dbReference type="SAM" id="MobiDB-lite"/>
    </source>
</evidence>
<dbReference type="InterPro" id="IPR006182">
    <property type="entry name" value="FliF_N_dom"/>
</dbReference>
<evidence type="ECO:0000256" key="5">
    <source>
        <dbReference type="ARBA" id="ARBA00022692"/>
    </source>
</evidence>
<keyword evidence="4" id="KW-1003">Cell membrane</keyword>
<keyword evidence="15" id="KW-1185">Reference proteome</keyword>
<name>A0A1U9KE45_ACEAC</name>
<dbReference type="GO" id="GO:0005886">
    <property type="term" value="C:plasma membrane"/>
    <property type="evidence" value="ECO:0007669"/>
    <property type="project" value="UniProtKB-SubCell"/>
</dbReference>
<feature type="compositionally biased region" description="Polar residues" evidence="10">
    <location>
        <begin position="281"/>
        <end position="312"/>
    </location>
</feature>
<dbReference type="Pfam" id="PF08345">
    <property type="entry name" value="YscJ_FliF_C"/>
    <property type="match status" value="1"/>
</dbReference>
<keyword evidence="14" id="KW-0966">Cell projection</keyword>
<proteinExistence type="inferred from homology"/>
<sequence>MKATLSGLKALGLPRLIALGAVGLGILGMLAVFAFHGGGQATALLYRDLDLHEAAQMAEDLDKAHISHTVSASGDAIYVAPDQVAAARLLLARDSLPSGGSVGYEIFDHSNTLTTTEFEQHIDETRALEGELERSIRLIHGVRNARVHLVLPHREMFSADQQAAQASVLLTMSGSRPDTESVQAVLNLVAAATPGLSPQNISIIDNRGNVLARPGDRNGPAGLAQNMDEQRQAMEARLSQTVEAMLAPTLGAAHVRAEASVLMNLDRVHETQESYDPDQQVLRSQQSTTDKSVNTEGQQSTSVANNLPNANAGQPRAGSQDDRREETNNYEIGKRVRTIVQDQPRVSRISLAVMVDGKMNKGADGKTDWAPLDQAELDRITTLAKTAIGFDEKRGDTVNVVSMRFASDTSDLASAHATWMGLPIEKADAIQMLRSLAPGLLIFLALVFFVKPLLKKDTAGDAGEDFPSLPATLQDDQGRSVTPLTEMEGSERMQGASTQLALEGPRETGPDFMNLSGIEGRLKASAIRHVRELASTNPEESLNVIRSWLTPQHES</sequence>
<dbReference type="GO" id="GO:0003774">
    <property type="term" value="F:cytoskeletal motor activity"/>
    <property type="evidence" value="ECO:0007669"/>
    <property type="project" value="InterPro"/>
</dbReference>
<dbReference type="RefSeq" id="WP_077812063.1">
    <property type="nucleotide sequence ID" value="NZ_CP014692.1"/>
</dbReference>
<keyword evidence="8 9" id="KW-0975">Bacterial flagellum</keyword>
<evidence type="ECO:0000256" key="7">
    <source>
        <dbReference type="ARBA" id="ARBA00023136"/>
    </source>
</evidence>
<evidence type="ECO:0000256" key="8">
    <source>
        <dbReference type="ARBA" id="ARBA00023143"/>
    </source>
</evidence>
<dbReference type="EMBL" id="CP014692">
    <property type="protein sequence ID" value="AQS84028.1"/>
    <property type="molecule type" value="Genomic_DNA"/>
</dbReference>
<dbReference type="STRING" id="435.A0U92_03740"/>
<feature type="region of interest" description="Disordered" evidence="10">
    <location>
        <begin position="271"/>
        <end position="330"/>
    </location>
</feature>
<keyword evidence="7 11" id="KW-0472">Membrane</keyword>
<dbReference type="PRINTS" id="PR01009">
    <property type="entry name" value="FLGMRINGFLIF"/>
</dbReference>
<dbReference type="eggNOG" id="COG1766">
    <property type="taxonomic scope" value="Bacteria"/>
</dbReference>
<evidence type="ECO:0000313" key="15">
    <source>
        <dbReference type="Proteomes" id="UP000188937"/>
    </source>
</evidence>
<feature type="transmembrane region" description="Helical" evidence="11">
    <location>
        <begin position="12"/>
        <end position="35"/>
    </location>
</feature>
<dbReference type="Pfam" id="PF01514">
    <property type="entry name" value="YscJ_FliF"/>
    <property type="match status" value="1"/>
</dbReference>
<keyword evidence="6 11" id="KW-1133">Transmembrane helix</keyword>
<comment type="similarity">
    <text evidence="3 9">Belongs to the FliF family.</text>
</comment>
<keyword evidence="14" id="KW-0282">Flagellum</keyword>
<comment type="function">
    <text evidence="9">The M ring may be actively involved in energy transduction.</text>
</comment>
<accession>A0A1U9KE45</accession>
<evidence type="ECO:0000256" key="3">
    <source>
        <dbReference type="ARBA" id="ARBA00007971"/>
    </source>
</evidence>